<sequence length="348" mass="37049">MCRWCVALARMWQADLAEAVAQLRDLVAESEAAHDELCRMSSLLNLGHLLAYAGDANEARAAATAAVPADAELGEFNLGFAYASLAAASLAAGDVAAVAQAGDAAWKLMNAQPELAVVNVIPWAQVALARGDLQTARHWADDAVSVAPGQHLAMALVTRARVAIAHNDRDQAERDAYDALARAADLKGYLIVPDALECIAALAADAGNNPEAARLFGAAHALRSRTGQVHFKIYDAVHDTSVAMLRETQDHNAFEDAWSEGSALSTDEAIAYAQRGRGQRKRPSTGWASLTPAEFDVVRLVSEGLPNKDIASRLFVSARTVQAHLNNVYAKLGLTSRVQLAQEASRHA</sequence>
<keyword evidence="7" id="KW-1185">Reference proteome</keyword>
<dbReference type="InterPro" id="IPR000792">
    <property type="entry name" value="Tscrpt_reg_LuxR_C"/>
</dbReference>
<keyword evidence="4" id="KW-0175">Coiled coil</keyword>
<keyword evidence="3" id="KW-0804">Transcription</keyword>
<evidence type="ECO:0000256" key="3">
    <source>
        <dbReference type="ARBA" id="ARBA00023163"/>
    </source>
</evidence>
<proteinExistence type="predicted"/>
<accession>A0A498R3W4</accession>
<keyword evidence="1" id="KW-0805">Transcription regulation</keyword>
<dbReference type="OrthoDB" id="9808843at2"/>
<dbReference type="PRINTS" id="PR00038">
    <property type="entry name" value="HTHLUXR"/>
</dbReference>
<dbReference type="InterPro" id="IPR036388">
    <property type="entry name" value="WH-like_DNA-bd_sf"/>
</dbReference>
<dbReference type="Gene3D" id="1.10.10.10">
    <property type="entry name" value="Winged helix-like DNA-binding domain superfamily/Winged helix DNA-binding domain"/>
    <property type="match status" value="1"/>
</dbReference>
<gene>
    <name evidence="6" type="ORF">LAUMK142_05061</name>
</gene>
<dbReference type="InterPro" id="IPR016032">
    <property type="entry name" value="Sig_transdc_resp-reg_C-effctor"/>
</dbReference>
<evidence type="ECO:0000256" key="4">
    <source>
        <dbReference type="SAM" id="Coils"/>
    </source>
</evidence>
<evidence type="ECO:0000313" key="7">
    <source>
        <dbReference type="Proteomes" id="UP000268285"/>
    </source>
</evidence>
<dbReference type="SUPFAM" id="SSF48452">
    <property type="entry name" value="TPR-like"/>
    <property type="match status" value="1"/>
</dbReference>
<dbReference type="PANTHER" id="PTHR47691">
    <property type="entry name" value="REGULATOR-RELATED"/>
    <property type="match status" value="1"/>
</dbReference>
<feature type="coiled-coil region" evidence="4">
    <location>
        <begin position="9"/>
        <end position="36"/>
    </location>
</feature>
<dbReference type="CDD" id="cd06170">
    <property type="entry name" value="LuxR_C_like"/>
    <property type="match status" value="1"/>
</dbReference>
<dbReference type="AlphaFoldDB" id="A0A498R3W4"/>
<evidence type="ECO:0000259" key="5">
    <source>
        <dbReference type="PROSITE" id="PS50043"/>
    </source>
</evidence>
<evidence type="ECO:0000313" key="6">
    <source>
        <dbReference type="EMBL" id="VBA55353.1"/>
    </source>
</evidence>
<dbReference type="SMART" id="SM00421">
    <property type="entry name" value="HTH_LUXR"/>
    <property type="match status" value="1"/>
</dbReference>
<name>A0A498R3W4_9MYCO</name>
<dbReference type="InterPro" id="IPR011990">
    <property type="entry name" value="TPR-like_helical_dom_sf"/>
</dbReference>
<evidence type="ECO:0000256" key="2">
    <source>
        <dbReference type="ARBA" id="ARBA00023125"/>
    </source>
</evidence>
<dbReference type="PANTHER" id="PTHR47691:SF3">
    <property type="entry name" value="HTH-TYPE TRANSCRIPTIONAL REGULATOR RV0890C-RELATED"/>
    <property type="match status" value="1"/>
</dbReference>
<dbReference type="FunFam" id="1.10.10.10:FF:000553">
    <property type="entry name" value="Transcriptional regulator, LuxR family"/>
    <property type="match status" value="1"/>
</dbReference>
<reference evidence="6 7" key="1">
    <citation type="submission" date="2018-09" db="EMBL/GenBank/DDBJ databases">
        <authorList>
            <person name="Tagini F."/>
        </authorList>
    </citation>
    <scope>NUCLEOTIDE SEQUENCE [LARGE SCALE GENOMIC DNA]</scope>
    <source>
        <strain evidence="6 7">MK142</strain>
    </source>
</reference>
<dbReference type="GO" id="GO:0003677">
    <property type="term" value="F:DNA binding"/>
    <property type="evidence" value="ECO:0007669"/>
    <property type="project" value="UniProtKB-KW"/>
</dbReference>
<dbReference type="Pfam" id="PF00196">
    <property type="entry name" value="GerE"/>
    <property type="match status" value="1"/>
</dbReference>
<dbReference type="SUPFAM" id="SSF46894">
    <property type="entry name" value="C-terminal effector domain of the bipartite response regulators"/>
    <property type="match status" value="1"/>
</dbReference>
<dbReference type="PROSITE" id="PS00622">
    <property type="entry name" value="HTH_LUXR_1"/>
    <property type="match status" value="1"/>
</dbReference>
<feature type="domain" description="HTH luxR-type" evidence="5">
    <location>
        <begin position="283"/>
        <end position="348"/>
    </location>
</feature>
<dbReference type="EMBL" id="UPHU01000001">
    <property type="protein sequence ID" value="VBA55353.1"/>
    <property type="molecule type" value="Genomic_DNA"/>
</dbReference>
<dbReference type="GO" id="GO:0006355">
    <property type="term" value="P:regulation of DNA-templated transcription"/>
    <property type="evidence" value="ECO:0007669"/>
    <property type="project" value="InterPro"/>
</dbReference>
<evidence type="ECO:0000256" key="1">
    <source>
        <dbReference type="ARBA" id="ARBA00023015"/>
    </source>
</evidence>
<dbReference type="PROSITE" id="PS50043">
    <property type="entry name" value="HTH_LUXR_2"/>
    <property type="match status" value="1"/>
</dbReference>
<dbReference type="Gene3D" id="1.25.40.10">
    <property type="entry name" value="Tetratricopeptide repeat domain"/>
    <property type="match status" value="1"/>
</dbReference>
<dbReference type="Proteomes" id="UP000268285">
    <property type="component" value="Unassembled WGS sequence"/>
</dbReference>
<keyword evidence="2" id="KW-0238">DNA-binding</keyword>
<protein>
    <submittedName>
        <fullName evidence="6">HTH-type transcriptional regulator</fullName>
    </submittedName>
</protein>
<organism evidence="6 7">
    <name type="scientific">Mycobacterium pseudokansasii</name>
    <dbReference type="NCBI Taxonomy" id="2341080"/>
    <lineage>
        <taxon>Bacteria</taxon>
        <taxon>Bacillati</taxon>
        <taxon>Actinomycetota</taxon>
        <taxon>Actinomycetes</taxon>
        <taxon>Mycobacteriales</taxon>
        <taxon>Mycobacteriaceae</taxon>
        <taxon>Mycobacterium</taxon>
    </lineage>
</organism>